<keyword evidence="2" id="KW-1185">Reference proteome</keyword>
<gene>
    <name evidence="1" type="ORF">O181_053626</name>
</gene>
<sequence length="108" mass="12804">MTENCHLKMIDTQGKYPYDWFLGKSTRQISIDPHIKTEMRNHKMLTKLPGDQEPKLNCRCPKESTLDEISNTFQELRIRKSIFRYNTHNTVDNRENTILEAKEAHDPE</sequence>
<evidence type="ECO:0000313" key="1">
    <source>
        <dbReference type="EMBL" id="MBW0513911.1"/>
    </source>
</evidence>
<dbReference type="AlphaFoldDB" id="A0A9Q3HQD4"/>
<accession>A0A9Q3HQD4</accession>
<comment type="caution">
    <text evidence="1">The sequence shown here is derived from an EMBL/GenBank/DDBJ whole genome shotgun (WGS) entry which is preliminary data.</text>
</comment>
<name>A0A9Q3HQD4_9BASI</name>
<evidence type="ECO:0000313" key="2">
    <source>
        <dbReference type="Proteomes" id="UP000765509"/>
    </source>
</evidence>
<organism evidence="1 2">
    <name type="scientific">Austropuccinia psidii MF-1</name>
    <dbReference type="NCBI Taxonomy" id="1389203"/>
    <lineage>
        <taxon>Eukaryota</taxon>
        <taxon>Fungi</taxon>
        <taxon>Dikarya</taxon>
        <taxon>Basidiomycota</taxon>
        <taxon>Pucciniomycotina</taxon>
        <taxon>Pucciniomycetes</taxon>
        <taxon>Pucciniales</taxon>
        <taxon>Sphaerophragmiaceae</taxon>
        <taxon>Austropuccinia</taxon>
    </lineage>
</organism>
<dbReference type="Proteomes" id="UP000765509">
    <property type="component" value="Unassembled WGS sequence"/>
</dbReference>
<dbReference type="EMBL" id="AVOT02023703">
    <property type="protein sequence ID" value="MBW0513911.1"/>
    <property type="molecule type" value="Genomic_DNA"/>
</dbReference>
<proteinExistence type="predicted"/>
<protein>
    <submittedName>
        <fullName evidence="1">Uncharacterized protein</fullName>
    </submittedName>
</protein>
<reference evidence="1" key="1">
    <citation type="submission" date="2021-03" db="EMBL/GenBank/DDBJ databases">
        <title>Draft genome sequence of rust myrtle Austropuccinia psidii MF-1, a brazilian biotype.</title>
        <authorList>
            <person name="Quecine M.C."/>
            <person name="Pachon D.M.R."/>
            <person name="Bonatelli M.L."/>
            <person name="Correr F.H."/>
            <person name="Franceschini L.M."/>
            <person name="Leite T.F."/>
            <person name="Margarido G.R.A."/>
            <person name="Almeida C.A."/>
            <person name="Ferrarezi J.A."/>
            <person name="Labate C.A."/>
        </authorList>
    </citation>
    <scope>NUCLEOTIDE SEQUENCE</scope>
    <source>
        <strain evidence="1">MF-1</strain>
    </source>
</reference>